<keyword evidence="6 11" id="KW-0946">Virion</keyword>
<evidence type="ECO:0000256" key="5">
    <source>
        <dbReference type="ARBA" id="ARBA00022612"/>
    </source>
</evidence>
<evidence type="ECO:0000256" key="8">
    <source>
        <dbReference type="ARBA" id="ARBA00023009"/>
    </source>
</evidence>
<proteinExistence type="inferred from homology"/>
<keyword evidence="7 11" id="KW-0118">Viral capsid assembly</keyword>
<evidence type="ECO:0000256" key="10">
    <source>
        <dbReference type="ARBA" id="ARBA00023296"/>
    </source>
</evidence>
<comment type="similarity">
    <text evidence="11">Belongs to the podoviridae portal protein family.</text>
</comment>
<keyword evidence="4 11" id="KW-1162">Viral penetration into host cytoplasm</keyword>
<dbReference type="HAMAP" id="MF_04120">
    <property type="entry name" value="PORTAL_PROTEIN_T7"/>
    <property type="match status" value="1"/>
</dbReference>
<protein>
    <recommendedName>
        <fullName evidence="11">Portal protein</fullName>
    </recommendedName>
    <alternativeName>
        <fullName evidence="11">Head-to-tail connector</fullName>
    </alternativeName>
</protein>
<evidence type="ECO:0000256" key="9">
    <source>
        <dbReference type="ARBA" id="ARBA00023219"/>
    </source>
</evidence>
<name>A0A2D0XVS1_9CAUD</name>
<dbReference type="GO" id="GO:0099002">
    <property type="term" value="P:symbiont genome ejection through host cell envelope, short tail mechanism"/>
    <property type="evidence" value="ECO:0007669"/>
    <property type="project" value="UniProtKB-UniRule"/>
</dbReference>
<evidence type="ECO:0000256" key="11">
    <source>
        <dbReference type="HAMAP-Rule" id="MF_04120"/>
    </source>
</evidence>
<keyword evidence="11" id="KW-0167">Capsid protein</keyword>
<evidence type="ECO:0000256" key="6">
    <source>
        <dbReference type="ARBA" id="ARBA00022844"/>
    </source>
</evidence>
<keyword evidence="5 11" id="KW-1188">Viral release from host cell</keyword>
<dbReference type="EMBL" id="MF574151">
    <property type="protein sequence ID" value="ASU01165.1"/>
    <property type="molecule type" value="Genomic_DNA"/>
</dbReference>
<accession>A0A2D0XVS1</accession>
<keyword evidence="9 11" id="KW-0231">Viral genome packaging</keyword>
<dbReference type="Proteomes" id="UP000240755">
    <property type="component" value="Segment"/>
</dbReference>
<comment type="function">
    <text evidence="1 11">Forms the portal vertex of the capsid. This portal plays critical roles in head assembly, genome packaging, neck/tail attachment, and genome ejection. The portal protein multimerizes as a single ring-shaped homododecamer arranged around a central channel.</text>
</comment>
<evidence type="ECO:0000313" key="13">
    <source>
        <dbReference type="Proteomes" id="UP000240755"/>
    </source>
</evidence>
<keyword evidence="3 11" id="KW-1244">Viral short tail ejection system</keyword>
<evidence type="ECO:0000256" key="2">
    <source>
        <dbReference type="ARBA" id="ARBA00004328"/>
    </source>
</evidence>
<reference evidence="12 13" key="1">
    <citation type="journal article" date="2017" name="Sci. Rep.">
        <title>Analysis of the CRISPR-Cas system in bacteriophages active on epidemic strains of Vibrio cholerae in Bangladesh.</title>
        <authorList>
            <person name="Naser I.B."/>
            <person name="Hoque M.M."/>
            <person name="Nahid M.A."/>
            <person name="Tareq T.M."/>
            <person name="Rocky M.K."/>
            <person name="Faruque S.M."/>
        </authorList>
    </citation>
    <scope>NUCLEOTIDE SEQUENCE [LARGE SCALE GENOMIC DNA]</scope>
</reference>
<keyword evidence="8 11" id="KW-1171">Viral genome ejection through host cell envelope</keyword>
<comment type="subunit">
    <text evidence="11">Homododecamer. Interacts with major capsid protein. Interacts with the tail tube protein gp11. Interacts with the terminase large subunit. Interacts with the internal virion protein gp14.</text>
</comment>
<evidence type="ECO:0000256" key="1">
    <source>
        <dbReference type="ARBA" id="ARBA00003421"/>
    </source>
</evidence>
<dbReference type="Pfam" id="PF12236">
    <property type="entry name" value="Head-tail_con"/>
    <property type="match status" value="1"/>
</dbReference>
<comment type="subcellular location">
    <subcellularLocation>
        <location evidence="2 11">Virion</location>
    </subcellularLocation>
</comment>
<dbReference type="GO" id="GO:0046798">
    <property type="term" value="C:viral portal complex"/>
    <property type="evidence" value="ECO:0007669"/>
    <property type="project" value="UniProtKB-UniRule"/>
</dbReference>
<evidence type="ECO:0000256" key="7">
    <source>
        <dbReference type="ARBA" id="ARBA00022950"/>
    </source>
</evidence>
<dbReference type="GO" id="GO:0019073">
    <property type="term" value="P:viral DNA genome packaging"/>
    <property type="evidence" value="ECO:0007669"/>
    <property type="project" value="UniProtKB-UniRule"/>
</dbReference>
<evidence type="ECO:0000256" key="4">
    <source>
        <dbReference type="ARBA" id="ARBA00022595"/>
    </source>
</evidence>
<organism evidence="12 13">
    <name type="scientific">Vibrio phage JSF25</name>
    <dbReference type="NCBI Taxonomy" id="2026085"/>
    <lineage>
        <taxon>Viruses</taxon>
        <taxon>Duplodnaviria</taxon>
        <taxon>Heunggongvirae</taxon>
        <taxon>Uroviricota</taxon>
        <taxon>Caudoviricetes</taxon>
        <taxon>Autographivirales</taxon>
        <taxon>Autotranscriptaviridae</taxon>
        <taxon>Studiervirinae</taxon>
        <taxon>Chatterjeevirus</taxon>
        <taxon>Chatterjeevirus ICP3</taxon>
    </lineage>
</organism>
<keyword evidence="10 11" id="KW-1160">Virus entry into host cell</keyword>
<evidence type="ECO:0000256" key="3">
    <source>
        <dbReference type="ARBA" id="ARBA00022470"/>
    </source>
</evidence>
<evidence type="ECO:0000313" key="12">
    <source>
        <dbReference type="EMBL" id="ASU01165.1"/>
    </source>
</evidence>
<sequence>MAEVEKTGFAADGAAAAYNRLKNDRGAYETRAEDCATYTIPSVFPSATADGSTSYTTPWQSIGARGLNNLASKLMLALFPVGSSFFKLNVSELEVKQSITSPEELTEIATGLAMVERICMNYMESNSFRPTLHAAIKQLLVAGNVLLYIPSTEQVEGQSNAPKLYKLHNFVVERDAYDNVLQIVTEDKIARAALPEDVRKSLEEAQGDQNPSEEVTIYTHVYRDPEAMVFRSYQEIDGEIVAGTEGEYPLDSCPWIPVRLIKMPNEDYGRSFVEEYLGDLKSLENLYEAIVKMSMISSKVLFFVNPNGVTQIRRVAKANTGDFVAGRKQDVEVFQLEKYNDFQVAKATADDIEKRLSYAFMLNSAVQRGGDRVTAEEIRYVAGELEDTLGGVYSLLSQELQLPLVKILLKELQATSKIPNLPKEAVEPAIATGLEALGRGHDLKKLNVFIDYMIKLAGLQDDDINLLDVKMRLANSLGMDTTGLILTQQDKQAKMAEASTAAGMVTAGQQIGAAGGQAAAAMMQQQAGMPTQ</sequence>
<dbReference type="InterPro" id="IPR020991">
    <property type="entry name" value="Connector_podovirus"/>
</dbReference>
<dbReference type="InterPro" id="IPR038995">
    <property type="entry name" value="Portal_prot_Caudovirale"/>
</dbReference>